<feature type="region of interest" description="Disordered" evidence="7">
    <location>
        <begin position="88"/>
        <end position="118"/>
    </location>
</feature>
<dbReference type="InParanoid" id="A0A6P8RCQ3"/>
<name>A0A6P8RCQ3_GEOSA</name>
<dbReference type="FunFam" id="1.10.533.10:FF:000013">
    <property type="entry name" value="Apoptosis-associated speck-like protein containing a CARD"/>
    <property type="match status" value="1"/>
</dbReference>
<dbReference type="GO" id="GO:0045087">
    <property type="term" value="P:innate immune response"/>
    <property type="evidence" value="ECO:0007669"/>
    <property type="project" value="UniProtKB-KW"/>
</dbReference>
<keyword evidence="3" id="KW-0399">Innate immunity</keyword>
<dbReference type="InterPro" id="IPR051249">
    <property type="entry name" value="NLRP_Inflammasome"/>
</dbReference>
<evidence type="ECO:0000256" key="5">
    <source>
        <dbReference type="ARBA" id="ARBA00023198"/>
    </source>
</evidence>
<dbReference type="FunCoup" id="A0A6P8RCQ3">
    <property type="interactions" value="437"/>
</dbReference>
<dbReference type="Pfam" id="PF02758">
    <property type="entry name" value="PYRIN"/>
    <property type="match status" value="1"/>
</dbReference>
<dbReference type="CDD" id="cd08321">
    <property type="entry name" value="Pyrin_ASC-like"/>
    <property type="match status" value="1"/>
</dbReference>
<dbReference type="SMART" id="SM01289">
    <property type="entry name" value="PYRIN"/>
    <property type="match status" value="1"/>
</dbReference>
<dbReference type="SMART" id="SM00114">
    <property type="entry name" value="CARD"/>
    <property type="match status" value="1"/>
</dbReference>
<reference evidence="11" key="1">
    <citation type="submission" date="2025-08" db="UniProtKB">
        <authorList>
            <consortium name="RefSeq"/>
        </authorList>
    </citation>
    <scope>IDENTIFICATION</scope>
</reference>
<keyword evidence="2" id="KW-0963">Cytoplasm</keyword>
<evidence type="ECO:0000256" key="2">
    <source>
        <dbReference type="ARBA" id="ARBA00022490"/>
    </source>
</evidence>
<gene>
    <name evidence="11" type="primary">LOC117360253</name>
</gene>
<dbReference type="RefSeq" id="XP_033799798.1">
    <property type="nucleotide sequence ID" value="XM_033943907.1"/>
</dbReference>
<protein>
    <submittedName>
        <fullName evidence="11">Apoptosis-associated speck-like protein containing a CARD</fullName>
    </submittedName>
</protein>
<evidence type="ECO:0000313" key="11">
    <source>
        <dbReference type="RefSeq" id="XP_033799798.1"/>
    </source>
</evidence>
<dbReference type="SUPFAM" id="SSF47986">
    <property type="entry name" value="DEATH domain"/>
    <property type="match status" value="2"/>
</dbReference>
<dbReference type="PANTHER" id="PTHR46985">
    <property type="entry name" value="NACHT, LRR AND PYD DOMAINS-CONTAINING PROTEIN 1"/>
    <property type="match status" value="1"/>
</dbReference>
<evidence type="ECO:0000259" key="9">
    <source>
        <dbReference type="PROSITE" id="PS50824"/>
    </source>
</evidence>
<evidence type="ECO:0000256" key="7">
    <source>
        <dbReference type="SAM" id="MobiDB-lite"/>
    </source>
</evidence>
<dbReference type="AlphaFoldDB" id="A0A6P8RCQ3"/>
<feature type="domain" description="Pyrin" evidence="9">
    <location>
        <begin position="1"/>
        <end position="92"/>
    </location>
</feature>
<sequence length="206" mass="22928">MGKTLRDHLVGSLEELQENQLKKFKRKLNEVDLEEGFDNIPRGRLENADPLDIADLLISFYREEYGIRVTVDILESINEKKVAEKLRKALQGGPQTSTSTSSGASGQSQSSGARAGAGNATEHFVDKHRIDLISRVSLVDPILDVLLSKGVLKDEKYDTIRAFSTSQEKMRELFRIMRGCGPSDKDILFQALKDNDLPLIRDLGGV</sequence>
<evidence type="ECO:0000256" key="4">
    <source>
        <dbReference type="ARBA" id="ARBA00022859"/>
    </source>
</evidence>
<dbReference type="InterPro" id="IPR011029">
    <property type="entry name" value="DEATH-like_dom_sf"/>
</dbReference>
<dbReference type="GO" id="GO:0006954">
    <property type="term" value="P:inflammatory response"/>
    <property type="evidence" value="ECO:0007669"/>
    <property type="project" value="UniProtKB-KW"/>
</dbReference>
<keyword evidence="10" id="KW-1185">Reference proteome</keyword>
<dbReference type="Proteomes" id="UP000515159">
    <property type="component" value="Chromosome 5"/>
</dbReference>
<comment type="subcellular location">
    <subcellularLocation>
        <location evidence="1">Inflammasome</location>
    </subcellularLocation>
</comment>
<evidence type="ECO:0000313" key="10">
    <source>
        <dbReference type="Proteomes" id="UP000515159"/>
    </source>
</evidence>
<dbReference type="PANTHER" id="PTHR46985:SF2">
    <property type="entry name" value="APOPTOSIS-ASSOCIATED SPECK-LIKE PROTEIN CONTAINING A CARD"/>
    <property type="match status" value="1"/>
</dbReference>
<dbReference type="PROSITE" id="PS50824">
    <property type="entry name" value="DAPIN"/>
    <property type="match status" value="1"/>
</dbReference>
<dbReference type="Pfam" id="PF00619">
    <property type="entry name" value="CARD"/>
    <property type="match status" value="1"/>
</dbReference>
<accession>A0A6P8RCQ3</accession>
<dbReference type="Gene3D" id="1.10.533.10">
    <property type="entry name" value="Death Domain, Fas"/>
    <property type="match status" value="2"/>
</dbReference>
<dbReference type="PROSITE" id="PS50209">
    <property type="entry name" value="CARD"/>
    <property type="match status" value="1"/>
</dbReference>
<evidence type="ECO:0000256" key="1">
    <source>
        <dbReference type="ARBA" id="ARBA00004110"/>
    </source>
</evidence>
<dbReference type="KEGG" id="gsh:117360253"/>
<dbReference type="GO" id="GO:0042981">
    <property type="term" value="P:regulation of apoptotic process"/>
    <property type="evidence" value="ECO:0007669"/>
    <property type="project" value="InterPro"/>
</dbReference>
<dbReference type="GO" id="GO:0061702">
    <property type="term" value="C:canonical inflammasome complex"/>
    <property type="evidence" value="ECO:0007669"/>
    <property type="project" value="UniProtKB-SubCell"/>
</dbReference>
<dbReference type="CDD" id="cd08330">
    <property type="entry name" value="CARD_ASC_NALP1"/>
    <property type="match status" value="1"/>
</dbReference>
<dbReference type="GeneID" id="117360253"/>
<dbReference type="OrthoDB" id="10058437at2759"/>
<proteinExistence type="predicted"/>
<evidence type="ECO:0000259" key="8">
    <source>
        <dbReference type="PROSITE" id="PS50209"/>
    </source>
</evidence>
<dbReference type="InterPro" id="IPR033516">
    <property type="entry name" value="CARD8/ASC/NALP1_CARD"/>
</dbReference>
<keyword evidence="6" id="KW-1271">Inflammasome</keyword>
<evidence type="ECO:0000256" key="3">
    <source>
        <dbReference type="ARBA" id="ARBA00022588"/>
    </source>
</evidence>
<dbReference type="InterPro" id="IPR001315">
    <property type="entry name" value="CARD"/>
</dbReference>
<evidence type="ECO:0000256" key="6">
    <source>
        <dbReference type="ARBA" id="ARBA00023233"/>
    </source>
</evidence>
<feature type="domain" description="CARD" evidence="8">
    <location>
        <begin position="117"/>
        <end position="206"/>
    </location>
</feature>
<feature type="compositionally biased region" description="Low complexity" evidence="7">
    <location>
        <begin position="91"/>
        <end position="118"/>
    </location>
</feature>
<keyword evidence="4" id="KW-0391">Immunity</keyword>
<organism evidence="10 11">
    <name type="scientific">Geotrypetes seraphini</name>
    <name type="common">Gaboon caecilian</name>
    <name type="synonym">Caecilia seraphini</name>
    <dbReference type="NCBI Taxonomy" id="260995"/>
    <lineage>
        <taxon>Eukaryota</taxon>
        <taxon>Metazoa</taxon>
        <taxon>Chordata</taxon>
        <taxon>Craniata</taxon>
        <taxon>Vertebrata</taxon>
        <taxon>Euteleostomi</taxon>
        <taxon>Amphibia</taxon>
        <taxon>Gymnophiona</taxon>
        <taxon>Geotrypetes</taxon>
    </lineage>
</organism>
<keyword evidence="5" id="KW-0395">Inflammatory response</keyword>
<dbReference type="InterPro" id="IPR004020">
    <property type="entry name" value="DAPIN"/>
</dbReference>